<dbReference type="Gene3D" id="2.60.120.40">
    <property type="match status" value="1"/>
</dbReference>
<feature type="non-terminal residue" evidence="1">
    <location>
        <position position="1"/>
    </location>
</feature>
<gene>
    <name evidence="1" type="ORF">SAMN05216529_103153</name>
</gene>
<protein>
    <recommendedName>
        <fullName evidence="3">BclA C-terminal domain-containing protein</fullName>
    </recommendedName>
</protein>
<reference evidence="2" key="1">
    <citation type="submission" date="2017-07" db="EMBL/GenBank/DDBJ databases">
        <authorList>
            <person name="Varghese N."/>
            <person name="Submissions S."/>
        </authorList>
    </citation>
    <scope>NUCLEOTIDE SEQUENCE [LARGE SCALE GENOMIC DNA]</scope>
    <source>
        <strain evidence="2">NLAE-zl-C134</strain>
    </source>
</reference>
<accession>A0A316ALF5</accession>
<evidence type="ECO:0000313" key="1">
    <source>
        <dbReference type="EMBL" id="SUQ13425.1"/>
    </source>
</evidence>
<evidence type="ECO:0000313" key="2">
    <source>
        <dbReference type="Proteomes" id="UP000254051"/>
    </source>
</evidence>
<dbReference type="InterPro" id="IPR008983">
    <property type="entry name" value="Tumour_necrosis_fac-like_dom"/>
</dbReference>
<evidence type="ECO:0008006" key="3">
    <source>
        <dbReference type="Google" id="ProtNLM"/>
    </source>
</evidence>
<dbReference type="Proteomes" id="UP000254051">
    <property type="component" value="Unassembled WGS sequence"/>
</dbReference>
<keyword evidence="2" id="KW-1185">Reference proteome</keyword>
<dbReference type="EMBL" id="UHJJ01000003">
    <property type="protein sequence ID" value="SUQ13425.1"/>
    <property type="molecule type" value="Genomic_DNA"/>
</dbReference>
<sequence length="158" mass="15948">ATGPTGADGATGPTGATGGMISAFGGLSSAVGTLALTTIDAEVPMPNQSTASAGLDFTTANNITITEDGTYRIDITALGSFSENATVIFSLGLNSIPQGVMRQAMEVLAGEPITFSLIDYYDLTAGEQLTIQMSSSVAGDFTFPIAGRGATLSVERVA</sequence>
<organism evidence="1 2">
    <name type="scientific">Faecalicatena contorta</name>
    <dbReference type="NCBI Taxonomy" id="39482"/>
    <lineage>
        <taxon>Bacteria</taxon>
        <taxon>Bacillati</taxon>
        <taxon>Bacillota</taxon>
        <taxon>Clostridia</taxon>
        <taxon>Lachnospirales</taxon>
        <taxon>Lachnospiraceae</taxon>
        <taxon>Faecalicatena</taxon>
    </lineage>
</organism>
<name>A0A316ALF5_9FIRM</name>
<proteinExistence type="predicted"/>
<dbReference type="AlphaFoldDB" id="A0A316ALF5"/>